<dbReference type="Pfam" id="PF02412">
    <property type="entry name" value="TSP_3"/>
    <property type="match status" value="3"/>
</dbReference>
<proteinExistence type="predicted"/>
<sequence length="297" mass="30849">MKNIRIFLIASVSVLLISCGGDSSRQNADSTTQPTMTGYFIDSPVHGVGYFTSSGLSGVTGEEGEFQYFPSDQVTFSLAGIKLGTAVADTFVTPNDFEALSATGILNVVRFLLTLDADKNKDNGIAIHPVVIDAAKEAVFSSADFESSSFESTAAALFSKTSNGDSRVLVDSLVAQEHLDQTENDLSDGRYDGVFDSDFDGFGDSNDNCPNTANSNQSDVDGDGLGDACDSSDDTDSDGDGVKDSVDNCVAVANSNQSDVDGDGLGDACDSSDDTDSDGDGVKDSVDNCVAVANSNQ</sequence>
<dbReference type="EMBL" id="PQGG01000044">
    <property type="protein sequence ID" value="POP51035.1"/>
    <property type="molecule type" value="Genomic_DNA"/>
</dbReference>
<evidence type="ECO:0000313" key="5">
    <source>
        <dbReference type="Proteomes" id="UP000237222"/>
    </source>
</evidence>
<dbReference type="AlphaFoldDB" id="A0A2S4HAM5"/>
<name>A0A2S4HAM5_9GAMM</name>
<evidence type="ECO:0000313" key="4">
    <source>
        <dbReference type="EMBL" id="POP51035.1"/>
    </source>
</evidence>
<dbReference type="SUPFAM" id="SSF103647">
    <property type="entry name" value="TSP type-3 repeat"/>
    <property type="match status" value="1"/>
</dbReference>
<dbReference type="Gene3D" id="4.10.1080.10">
    <property type="entry name" value="TSP type-3 repeat"/>
    <property type="match status" value="1"/>
</dbReference>
<dbReference type="PROSITE" id="PS51257">
    <property type="entry name" value="PROKAR_LIPOPROTEIN"/>
    <property type="match status" value="1"/>
</dbReference>
<gene>
    <name evidence="4" type="ORF">C0068_18790</name>
</gene>
<dbReference type="InterPro" id="IPR028974">
    <property type="entry name" value="TSP_type-3_rpt"/>
</dbReference>
<dbReference type="PROSITE" id="PS51234">
    <property type="entry name" value="TSP3"/>
    <property type="match status" value="2"/>
</dbReference>
<evidence type="ECO:0000256" key="1">
    <source>
        <dbReference type="ARBA" id="ARBA00022729"/>
    </source>
</evidence>
<dbReference type="InterPro" id="IPR017897">
    <property type="entry name" value="Thrombospondin_3_rpt"/>
</dbReference>
<dbReference type="RefSeq" id="WP_199176239.1">
    <property type="nucleotide sequence ID" value="NZ_PQGG01000044.1"/>
</dbReference>
<keyword evidence="2" id="KW-0106">Calcium</keyword>
<comment type="caution">
    <text evidence="4">The sequence shown here is derived from an EMBL/GenBank/DDBJ whole genome shotgun (WGS) entry which is preliminary data.</text>
</comment>
<evidence type="ECO:0000256" key="2">
    <source>
        <dbReference type="ARBA" id="ARBA00022837"/>
    </source>
</evidence>
<dbReference type="GO" id="GO:0007155">
    <property type="term" value="P:cell adhesion"/>
    <property type="evidence" value="ECO:0007669"/>
    <property type="project" value="InterPro"/>
</dbReference>
<dbReference type="InterPro" id="IPR003367">
    <property type="entry name" value="Thrombospondin_3-like_rpt"/>
</dbReference>
<accession>A0A2S4HAM5</accession>
<feature type="region of interest" description="Disordered" evidence="3">
    <location>
        <begin position="205"/>
        <end position="285"/>
    </location>
</feature>
<protein>
    <recommendedName>
        <fullName evidence="6">Thrombospondin</fullName>
    </recommendedName>
</protein>
<reference evidence="4" key="1">
    <citation type="submission" date="2018-01" db="EMBL/GenBank/DDBJ databases">
        <authorList>
            <person name="Yu X.-D."/>
        </authorList>
    </citation>
    <scope>NUCLEOTIDE SEQUENCE</scope>
    <source>
        <strain evidence="4">ZX-21</strain>
    </source>
</reference>
<feature type="compositionally biased region" description="Acidic residues" evidence="3">
    <location>
        <begin position="260"/>
        <end position="279"/>
    </location>
</feature>
<evidence type="ECO:0000256" key="3">
    <source>
        <dbReference type="SAM" id="MobiDB-lite"/>
    </source>
</evidence>
<keyword evidence="1" id="KW-0732">Signal</keyword>
<organism evidence="4 5">
    <name type="scientific">Zhongshania marina</name>
    <dbReference type="NCBI Taxonomy" id="2304603"/>
    <lineage>
        <taxon>Bacteria</taxon>
        <taxon>Pseudomonadati</taxon>
        <taxon>Pseudomonadota</taxon>
        <taxon>Gammaproteobacteria</taxon>
        <taxon>Cellvibrionales</taxon>
        <taxon>Spongiibacteraceae</taxon>
        <taxon>Zhongshania</taxon>
    </lineage>
</organism>
<feature type="non-terminal residue" evidence="4">
    <location>
        <position position="297"/>
    </location>
</feature>
<dbReference type="Proteomes" id="UP000237222">
    <property type="component" value="Unassembled WGS sequence"/>
</dbReference>
<dbReference type="PANTHER" id="PTHR10199">
    <property type="entry name" value="THROMBOSPONDIN"/>
    <property type="match status" value="1"/>
</dbReference>
<feature type="compositionally biased region" description="Acidic residues" evidence="3">
    <location>
        <begin position="220"/>
        <end position="239"/>
    </location>
</feature>
<evidence type="ECO:0008006" key="6">
    <source>
        <dbReference type="Google" id="ProtNLM"/>
    </source>
</evidence>
<dbReference type="GO" id="GO:0005509">
    <property type="term" value="F:calcium ion binding"/>
    <property type="evidence" value="ECO:0007669"/>
    <property type="project" value="InterPro"/>
</dbReference>
<feature type="compositionally biased region" description="Polar residues" evidence="3">
    <location>
        <begin position="209"/>
        <end position="219"/>
    </location>
</feature>